<dbReference type="InterPro" id="IPR027417">
    <property type="entry name" value="P-loop_NTPase"/>
</dbReference>
<feature type="domain" description="Disease resistance protein winged helix" evidence="12">
    <location>
        <begin position="405"/>
        <end position="468"/>
    </location>
</feature>
<keyword evidence="9" id="KW-0611">Plant defense</keyword>
<evidence type="ECO:0000256" key="10">
    <source>
        <dbReference type="ARBA" id="ARBA00022840"/>
    </source>
</evidence>
<organism evidence="13 14">
    <name type="scientific">Sesamum alatum</name>
    <dbReference type="NCBI Taxonomy" id="300844"/>
    <lineage>
        <taxon>Eukaryota</taxon>
        <taxon>Viridiplantae</taxon>
        <taxon>Streptophyta</taxon>
        <taxon>Embryophyta</taxon>
        <taxon>Tracheophyta</taxon>
        <taxon>Spermatophyta</taxon>
        <taxon>Magnoliopsida</taxon>
        <taxon>eudicotyledons</taxon>
        <taxon>Gunneridae</taxon>
        <taxon>Pentapetalae</taxon>
        <taxon>asterids</taxon>
        <taxon>lamiids</taxon>
        <taxon>Lamiales</taxon>
        <taxon>Pedaliaceae</taxon>
        <taxon>Sesamum</taxon>
    </lineage>
</organism>
<proteinExistence type="inferred from homology"/>
<dbReference type="InterPro" id="IPR044974">
    <property type="entry name" value="Disease_R_plants"/>
</dbReference>
<dbReference type="GO" id="GO:0009626">
    <property type="term" value="P:plant-type hypersensitive response"/>
    <property type="evidence" value="ECO:0007669"/>
    <property type="project" value="UniProtKB-KW"/>
</dbReference>
<accession>A0AAE2CLX8</accession>
<reference evidence="13" key="2">
    <citation type="journal article" date="2024" name="Plant">
        <title>Genomic evolution and insights into agronomic trait innovations of Sesamum species.</title>
        <authorList>
            <person name="Miao H."/>
            <person name="Wang L."/>
            <person name="Qu L."/>
            <person name="Liu H."/>
            <person name="Sun Y."/>
            <person name="Le M."/>
            <person name="Wang Q."/>
            <person name="Wei S."/>
            <person name="Zheng Y."/>
            <person name="Lin W."/>
            <person name="Duan Y."/>
            <person name="Cao H."/>
            <person name="Xiong S."/>
            <person name="Wang X."/>
            <person name="Wei L."/>
            <person name="Li C."/>
            <person name="Ma Q."/>
            <person name="Ju M."/>
            <person name="Zhao R."/>
            <person name="Li G."/>
            <person name="Mu C."/>
            <person name="Tian Q."/>
            <person name="Mei H."/>
            <person name="Zhang T."/>
            <person name="Gao T."/>
            <person name="Zhang H."/>
        </authorList>
    </citation>
    <scope>NUCLEOTIDE SEQUENCE</scope>
    <source>
        <strain evidence="13">3651</strain>
    </source>
</reference>
<dbReference type="Gene3D" id="1.10.8.430">
    <property type="entry name" value="Helical domain of apoptotic protease-activating factors"/>
    <property type="match status" value="1"/>
</dbReference>
<evidence type="ECO:0000256" key="4">
    <source>
        <dbReference type="ARBA" id="ARBA00022490"/>
    </source>
</evidence>
<evidence type="ECO:0000256" key="2">
    <source>
        <dbReference type="ARBA" id="ARBA00004496"/>
    </source>
</evidence>
<evidence type="ECO:0000256" key="1">
    <source>
        <dbReference type="ARBA" id="ARBA00002074"/>
    </source>
</evidence>
<dbReference type="Gene3D" id="3.40.50.300">
    <property type="entry name" value="P-loop containing nucleotide triphosphate hydrolases"/>
    <property type="match status" value="1"/>
</dbReference>
<dbReference type="Proteomes" id="UP001293254">
    <property type="component" value="Unassembled WGS sequence"/>
</dbReference>
<comment type="subcellular location">
    <subcellularLocation>
        <location evidence="2">Cytoplasm</location>
    </subcellularLocation>
</comment>
<evidence type="ECO:0000256" key="5">
    <source>
        <dbReference type="ARBA" id="ARBA00022614"/>
    </source>
</evidence>
<dbReference type="InterPro" id="IPR036388">
    <property type="entry name" value="WH-like_DNA-bd_sf"/>
</dbReference>
<dbReference type="SUPFAM" id="SSF52058">
    <property type="entry name" value="L domain-like"/>
    <property type="match status" value="1"/>
</dbReference>
<dbReference type="Gene3D" id="3.80.10.10">
    <property type="entry name" value="Ribonuclease Inhibitor"/>
    <property type="match status" value="1"/>
</dbReference>
<sequence length="838" mass="95928">MAYATLISLKQTIEHFLNSSQIPILAPYPKNIEFAYEEVKSLQELFTSEDNNSKRVNALDRQIIEATFRLEDVLESHVANHFLPQSETLHGDEISYLEEVNEEIDFFTETVKKIKEQFSNSSLPEEDDAVVLSTTDHVGGKKSTIFGLDNEMSKLKNLLVTDKSPSLLIPIVGMAGIGKTTLAKEVYGDPYILSHFERHIFVSIGPECAWRKILLSVLAQINFGVDETHTESNVELAVHMYNSLWDWRYLLVLDDIWDYRVWVIFRRYLPNNGNGSRIMLTTRLEQVARYANERDGGFVLKKRFLNEEESWHLLREKVLVEECLLPLELEKVGRKIAKKCEGLPLAIIAVAKHLSRAEKTLQYWKKVAKEVHSIVGADKELSKVLSLSYYYLPQCLKPCFVYMGVFPHDYEIRTSKLVNLWCAEGFLEPNPPQTLEDFAMECLDELVWSNVFQVREHTSFGGIKTCNIYFVFWHICVREAKKDKFFHIVNSYGNQGIENQRRLCIHKNILFGIKDVHKSMASTLNARSLLCTGPQHQYPVPICLDFHLMRVLDALTIRFYGFPIEIVKLVQLRYLAFTYNGKLLGSISKLSNLLDCPSIPKHHIFQSSSVISAQGDLGYARIEACASHGKRIPNLKKLEFQAELAPDAVETLCCLNHLANSHGLKSIKCVIVNPKPSSHQVVFPALAGFSIFPSTLRKLTLSGLGLPWKKMSIIASIRNLEVLKLRCYAFRGPMWQNCQKGFMNLRFLLIEDMDLEFWKSNSPFLLDLQHLTISHCYKLKEIPSQFKEIPTLRMIELVDCDPSLVAYTERILKQQKSRGNDLLQLSVKSSKDAKKLKS</sequence>
<dbReference type="Pfam" id="PF23559">
    <property type="entry name" value="WHD_DRP"/>
    <property type="match status" value="1"/>
</dbReference>
<dbReference type="SUPFAM" id="SSF52540">
    <property type="entry name" value="P-loop containing nucleoside triphosphate hydrolases"/>
    <property type="match status" value="1"/>
</dbReference>
<keyword evidence="6" id="KW-0381">Hypersensitive response</keyword>
<dbReference type="AlphaFoldDB" id="A0AAE2CLX8"/>
<evidence type="ECO:0000256" key="9">
    <source>
        <dbReference type="ARBA" id="ARBA00022821"/>
    </source>
</evidence>
<dbReference type="InterPro" id="IPR002182">
    <property type="entry name" value="NB-ARC"/>
</dbReference>
<dbReference type="GO" id="GO:0043531">
    <property type="term" value="F:ADP binding"/>
    <property type="evidence" value="ECO:0007669"/>
    <property type="project" value="InterPro"/>
</dbReference>
<name>A0AAE2CLX8_9LAMI</name>
<keyword evidence="8" id="KW-0547">Nucleotide-binding</keyword>
<dbReference type="Gene3D" id="1.10.10.10">
    <property type="entry name" value="Winged helix-like DNA-binding domain superfamily/Winged helix DNA-binding domain"/>
    <property type="match status" value="1"/>
</dbReference>
<evidence type="ECO:0000259" key="12">
    <source>
        <dbReference type="Pfam" id="PF23559"/>
    </source>
</evidence>
<protein>
    <submittedName>
        <fullName evidence="13">Late blight resistance proteinR1A-10</fullName>
    </submittedName>
</protein>
<evidence type="ECO:0000256" key="8">
    <source>
        <dbReference type="ARBA" id="ARBA00022741"/>
    </source>
</evidence>
<evidence type="ECO:0000256" key="3">
    <source>
        <dbReference type="ARBA" id="ARBA00008894"/>
    </source>
</evidence>
<evidence type="ECO:0000256" key="7">
    <source>
        <dbReference type="ARBA" id="ARBA00022737"/>
    </source>
</evidence>
<comment type="function">
    <text evidence="1">Confers resistance to late blight (Phytophthora infestans) races carrying the avirulence gene Avr1. Resistance proteins guard the plant against pathogens that contain an appropriate avirulence protein via an indirect interaction with this avirulence protein. That triggers a defense system including the hypersensitive response, which restricts the pathogen growth.</text>
</comment>
<gene>
    <name evidence="13" type="ORF">Salat_1473000</name>
</gene>
<evidence type="ECO:0000256" key="6">
    <source>
        <dbReference type="ARBA" id="ARBA00022667"/>
    </source>
</evidence>
<feature type="domain" description="NB-ARC" evidence="11">
    <location>
        <begin position="150"/>
        <end position="319"/>
    </location>
</feature>
<dbReference type="FunFam" id="3.40.50.300:FF:001091">
    <property type="entry name" value="Probable disease resistance protein At1g61300"/>
    <property type="match status" value="1"/>
</dbReference>
<dbReference type="PANTHER" id="PTHR23155:SF1152">
    <property type="entry name" value="AAA+ ATPASE DOMAIN-CONTAINING PROTEIN"/>
    <property type="match status" value="1"/>
</dbReference>
<dbReference type="GO" id="GO:0005524">
    <property type="term" value="F:ATP binding"/>
    <property type="evidence" value="ECO:0007669"/>
    <property type="project" value="UniProtKB-KW"/>
</dbReference>
<dbReference type="InterPro" id="IPR032675">
    <property type="entry name" value="LRR_dom_sf"/>
</dbReference>
<keyword evidence="10" id="KW-0067">ATP-binding</keyword>
<keyword evidence="14" id="KW-1185">Reference proteome</keyword>
<dbReference type="Pfam" id="PF00931">
    <property type="entry name" value="NB-ARC"/>
    <property type="match status" value="1"/>
</dbReference>
<dbReference type="PANTHER" id="PTHR23155">
    <property type="entry name" value="DISEASE RESISTANCE PROTEIN RP"/>
    <property type="match status" value="1"/>
</dbReference>
<evidence type="ECO:0000259" key="11">
    <source>
        <dbReference type="Pfam" id="PF00931"/>
    </source>
</evidence>
<dbReference type="GO" id="GO:0005737">
    <property type="term" value="C:cytoplasm"/>
    <property type="evidence" value="ECO:0007669"/>
    <property type="project" value="UniProtKB-SubCell"/>
</dbReference>
<reference evidence="13" key="1">
    <citation type="submission" date="2020-06" db="EMBL/GenBank/DDBJ databases">
        <authorList>
            <person name="Li T."/>
            <person name="Hu X."/>
            <person name="Zhang T."/>
            <person name="Song X."/>
            <person name="Zhang H."/>
            <person name="Dai N."/>
            <person name="Sheng W."/>
            <person name="Hou X."/>
            <person name="Wei L."/>
        </authorList>
    </citation>
    <scope>NUCLEOTIDE SEQUENCE</scope>
    <source>
        <strain evidence="13">3651</strain>
        <tissue evidence="13">Leaf</tissue>
    </source>
</reference>
<dbReference type="InterPro" id="IPR042197">
    <property type="entry name" value="Apaf_helical"/>
</dbReference>
<comment type="caution">
    <text evidence="13">The sequence shown here is derived from an EMBL/GenBank/DDBJ whole genome shotgun (WGS) entry which is preliminary data.</text>
</comment>
<keyword evidence="4" id="KW-0963">Cytoplasm</keyword>
<evidence type="ECO:0000313" key="13">
    <source>
        <dbReference type="EMBL" id="KAK4427041.1"/>
    </source>
</evidence>
<dbReference type="Gene3D" id="1.20.5.4130">
    <property type="match status" value="1"/>
</dbReference>
<dbReference type="EMBL" id="JACGWO010000005">
    <property type="protein sequence ID" value="KAK4427041.1"/>
    <property type="molecule type" value="Genomic_DNA"/>
</dbReference>
<dbReference type="PRINTS" id="PR00364">
    <property type="entry name" value="DISEASERSIST"/>
</dbReference>
<keyword evidence="7" id="KW-0677">Repeat</keyword>
<keyword evidence="5" id="KW-0433">Leucine-rich repeat</keyword>
<comment type="similarity">
    <text evidence="3">Belongs to the disease resistance NB-LRR family.</text>
</comment>
<dbReference type="InterPro" id="IPR058922">
    <property type="entry name" value="WHD_DRP"/>
</dbReference>
<evidence type="ECO:0000313" key="14">
    <source>
        <dbReference type="Proteomes" id="UP001293254"/>
    </source>
</evidence>